<feature type="domain" description="Peptidase A1" evidence="2">
    <location>
        <begin position="1"/>
        <end position="212"/>
    </location>
</feature>
<dbReference type="RefSeq" id="XP_066718892.1">
    <property type="nucleotide sequence ID" value="XM_066854614.1"/>
</dbReference>
<dbReference type="PANTHER" id="PTHR47966:SF51">
    <property type="entry name" value="BETA-SITE APP-CLEAVING ENZYME, ISOFORM A-RELATED"/>
    <property type="match status" value="1"/>
</dbReference>
<organism evidence="3 4">
    <name type="scientific">Apiospora phragmitis</name>
    <dbReference type="NCBI Taxonomy" id="2905665"/>
    <lineage>
        <taxon>Eukaryota</taxon>
        <taxon>Fungi</taxon>
        <taxon>Dikarya</taxon>
        <taxon>Ascomycota</taxon>
        <taxon>Pezizomycotina</taxon>
        <taxon>Sordariomycetes</taxon>
        <taxon>Xylariomycetidae</taxon>
        <taxon>Amphisphaeriales</taxon>
        <taxon>Apiosporaceae</taxon>
        <taxon>Apiospora</taxon>
    </lineage>
</organism>
<dbReference type="Proteomes" id="UP001480595">
    <property type="component" value="Unassembled WGS sequence"/>
</dbReference>
<name>A0ABR1W1C9_9PEZI</name>
<dbReference type="PROSITE" id="PS51767">
    <property type="entry name" value="PEPTIDASE_A1"/>
    <property type="match status" value="1"/>
</dbReference>
<gene>
    <name evidence="3" type="ORF">PG994_003205</name>
</gene>
<protein>
    <submittedName>
        <fullName evidence="3">Acid protease</fullName>
    </submittedName>
</protein>
<dbReference type="Gene3D" id="2.40.70.10">
    <property type="entry name" value="Acid Proteases"/>
    <property type="match status" value="1"/>
</dbReference>
<keyword evidence="3" id="KW-0645">Protease</keyword>
<dbReference type="InterPro" id="IPR001461">
    <property type="entry name" value="Aspartic_peptidase_A1"/>
</dbReference>
<dbReference type="GeneID" id="92087677"/>
<dbReference type="GO" id="GO:0008233">
    <property type="term" value="F:peptidase activity"/>
    <property type="evidence" value="ECO:0007669"/>
    <property type="project" value="UniProtKB-KW"/>
</dbReference>
<dbReference type="PANTHER" id="PTHR47966">
    <property type="entry name" value="BETA-SITE APP-CLEAVING ENZYME, ISOFORM A-RELATED"/>
    <property type="match status" value="1"/>
</dbReference>
<evidence type="ECO:0000313" key="3">
    <source>
        <dbReference type="EMBL" id="KAK8075933.1"/>
    </source>
</evidence>
<reference evidence="3 4" key="1">
    <citation type="submission" date="2023-01" db="EMBL/GenBank/DDBJ databases">
        <title>Analysis of 21 Apiospora genomes using comparative genomics revels a genus with tremendous synthesis potential of carbohydrate active enzymes and secondary metabolites.</title>
        <authorList>
            <person name="Sorensen T."/>
        </authorList>
    </citation>
    <scope>NUCLEOTIDE SEQUENCE [LARGE SCALE GENOMIC DNA]</scope>
    <source>
        <strain evidence="3 4">CBS 135458</strain>
    </source>
</reference>
<dbReference type="Pfam" id="PF00026">
    <property type="entry name" value="Asp"/>
    <property type="match status" value="1"/>
</dbReference>
<accession>A0ABR1W1C9</accession>
<comment type="caution">
    <text evidence="3">The sequence shown here is derived from an EMBL/GenBank/DDBJ whole genome shotgun (WGS) entry which is preliminary data.</text>
</comment>
<dbReference type="EMBL" id="JAQQWL010000004">
    <property type="protein sequence ID" value="KAK8075933.1"/>
    <property type="molecule type" value="Genomic_DNA"/>
</dbReference>
<keyword evidence="4" id="KW-1185">Reference proteome</keyword>
<evidence type="ECO:0000313" key="4">
    <source>
        <dbReference type="Proteomes" id="UP001480595"/>
    </source>
</evidence>
<dbReference type="GO" id="GO:0006508">
    <property type="term" value="P:proteolysis"/>
    <property type="evidence" value="ECO:0007669"/>
    <property type="project" value="UniProtKB-KW"/>
</dbReference>
<proteinExistence type="inferred from homology"/>
<evidence type="ECO:0000259" key="2">
    <source>
        <dbReference type="PROSITE" id="PS51767"/>
    </source>
</evidence>
<dbReference type="SUPFAM" id="SSF50630">
    <property type="entry name" value="Acid proteases"/>
    <property type="match status" value="1"/>
</dbReference>
<sequence>MLFLDFRMNYDDGLGLSPRWDAPATLLLSYPSPFALDQDGTVGRTDENIFAEVGPKMDDDRIWAVVVQSMRWDNRTHPIHHRFNSSTIAVFSTSWYIGLPDSLAGEVHRSLPVWAGKQCTWGILCTINCAARRYLPDLVFELAGREFAVTPSQYAYPLVTQGEEQCTFNILRTATFTEEGYTIPSDTVVLGTPFLNAYYSVYDLDNMEVRHSLSLSPNAGFQS</sequence>
<comment type="similarity">
    <text evidence="1">Belongs to the peptidase A1 family.</text>
</comment>
<evidence type="ECO:0000256" key="1">
    <source>
        <dbReference type="ARBA" id="ARBA00007447"/>
    </source>
</evidence>
<dbReference type="InterPro" id="IPR033121">
    <property type="entry name" value="PEPTIDASE_A1"/>
</dbReference>
<dbReference type="InterPro" id="IPR021109">
    <property type="entry name" value="Peptidase_aspartic_dom_sf"/>
</dbReference>
<keyword evidence="3" id="KW-0378">Hydrolase</keyword>